<evidence type="ECO:0000256" key="3">
    <source>
        <dbReference type="ARBA" id="ARBA00022989"/>
    </source>
</evidence>
<evidence type="ECO:0000313" key="7">
    <source>
        <dbReference type="EMBL" id="MEV8158795.1"/>
    </source>
</evidence>
<dbReference type="InterPro" id="IPR020846">
    <property type="entry name" value="MFS_dom"/>
</dbReference>
<dbReference type="RefSeq" id="WP_363785600.1">
    <property type="nucleotide sequence ID" value="NZ_JBFBLL010000008.1"/>
</dbReference>
<dbReference type="Gene3D" id="1.20.1250.20">
    <property type="entry name" value="MFS general substrate transporter like domains"/>
    <property type="match status" value="2"/>
</dbReference>
<dbReference type="InterPro" id="IPR011701">
    <property type="entry name" value="MFS"/>
</dbReference>
<dbReference type="EMBL" id="JBFBLL010000008">
    <property type="protein sequence ID" value="MEV8158795.1"/>
    <property type="molecule type" value="Genomic_DNA"/>
</dbReference>
<feature type="transmembrane region" description="Helical" evidence="5">
    <location>
        <begin position="111"/>
        <end position="133"/>
    </location>
</feature>
<proteinExistence type="predicted"/>
<dbReference type="PROSITE" id="PS50850">
    <property type="entry name" value="MFS"/>
    <property type="match status" value="1"/>
</dbReference>
<accession>A0ABV3KEI8</accession>
<keyword evidence="3 5" id="KW-1133">Transmembrane helix</keyword>
<feature type="transmembrane region" description="Helical" evidence="5">
    <location>
        <begin position="176"/>
        <end position="197"/>
    </location>
</feature>
<feature type="transmembrane region" description="Helical" evidence="5">
    <location>
        <begin position="240"/>
        <end position="258"/>
    </location>
</feature>
<evidence type="ECO:0000313" key="8">
    <source>
        <dbReference type="Proteomes" id="UP001553031"/>
    </source>
</evidence>
<feature type="transmembrane region" description="Helical" evidence="5">
    <location>
        <begin position="365"/>
        <end position="386"/>
    </location>
</feature>
<feature type="transmembrane region" description="Helical" evidence="5">
    <location>
        <begin position="145"/>
        <end position="170"/>
    </location>
</feature>
<feature type="transmembrane region" description="Helical" evidence="5">
    <location>
        <begin position="305"/>
        <end position="325"/>
    </location>
</feature>
<feature type="transmembrane region" description="Helical" evidence="5">
    <location>
        <begin position="51"/>
        <end position="76"/>
    </location>
</feature>
<feature type="transmembrane region" description="Helical" evidence="5">
    <location>
        <begin position="392"/>
        <end position="414"/>
    </location>
</feature>
<reference evidence="7 8" key="1">
    <citation type="submission" date="2024-06" db="EMBL/GenBank/DDBJ databases">
        <title>The Natural Products Discovery Center: Release of the First 8490 Sequenced Strains for Exploring Actinobacteria Biosynthetic Diversity.</title>
        <authorList>
            <person name="Kalkreuter E."/>
            <person name="Kautsar S.A."/>
            <person name="Yang D."/>
            <person name="Bader C.D."/>
            <person name="Teijaro C.N."/>
            <person name="Fluegel L."/>
            <person name="Davis C.M."/>
            <person name="Simpson J.R."/>
            <person name="Lauterbach L."/>
            <person name="Steele A.D."/>
            <person name="Gui C."/>
            <person name="Meng S."/>
            <person name="Li G."/>
            <person name="Viehrig K."/>
            <person name="Ye F."/>
            <person name="Su P."/>
            <person name="Kiefer A.F."/>
            <person name="Nichols A."/>
            <person name="Cepeda A.J."/>
            <person name="Yan W."/>
            <person name="Fan B."/>
            <person name="Jiang Y."/>
            <person name="Adhikari A."/>
            <person name="Zheng C.-J."/>
            <person name="Schuster L."/>
            <person name="Cowan T.M."/>
            <person name="Smanski M.J."/>
            <person name="Chevrette M.G."/>
            <person name="De Carvalho L.P.S."/>
            <person name="Shen B."/>
        </authorList>
    </citation>
    <scope>NUCLEOTIDE SEQUENCE [LARGE SCALE GENOMIC DNA]</scope>
    <source>
        <strain evidence="7 8">NPDC079179</strain>
    </source>
</reference>
<gene>
    <name evidence="7" type="ORF">AB0O96_11440</name>
</gene>
<dbReference type="Proteomes" id="UP001553031">
    <property type="component" value="Unassembled WGS sequence"/>
</dbReference>
<feature type="transmembrane region" description="Helical" evidence="5">
    <location>
        <begin position="88"/>
        <end position="105"/>
    </location>
</feature>
<dbReference type="Pfam" id="PF07690">
    <property type="entry name" value="MFS_1"/>
    <property type="match status" value="1"/>
</dbReference>
<protein>
    <submittedName>
        <fullName evidence="7">MFS transporter</fullName>
    </submittedName>
</protein>
<keyword evidence="2 5" id="KW-0812">Transmembrane</keyword>
<organism evidence="7 8">
    <name type="scientific">Kocuria salsicia</name>
    <dbReference type="NCBI Taxonomy" id="664639"/>
    <lineage>
        <taxon>Bacteria</taxon>
        <taxon>Bacillati</taxon>
        <taxon>Actinomycetota</taxon>
        <taxon>Actinomycetes</taxon>
        <taxon>Micrococcales</taxon>
        <taxon>Micrococcaceae</taxon>
        <taxon>Kocuria</taxon>
    </lineage>
</organism>
<evidence type="ECO:0000256" key="2">
    <source>
        <dbReference type="ARBA" id="ARBA00022692"/>
    </source>
</evidence>
<keyword evidence="4 5" id="KW-0472">Membrane</keyword>
<evidence type="ECO:0000256" key="1">
    <source>
        <dbReference type="ARBA" id="ARBA00004651"/>
    </source>
</evidence>
<keyword evidence="8" id="KW-1185">Reference proteome</keyword>
<evidence type="ECO:0000256" key="4">
    <source>
        <dbReference type="ARBA" id="ARBA00023136"/>
    </source>
</evidence>
<dbReference type="PANTHER" id="PTHR23523:SF2">
    <property type="entry name" value="2-NITROIMIDAZOLE TRANSPORTER"/>
    <property type="match status" value="1"/>
</dbReference>
<comment type="subcellular location">
    <subcellularLocation>
        <location evidence="1">Cell membrane</location>
        <topology evidence="1">Multi-pass membrane protein</topology>
    </subcellularLocation>
</comment>
<dbReference type="PANTHER" id="PTHR23523">
    <property type="match status" value="1"/>
</dbReference>
<dbReference type="InterPro" id="IPR052524">
    <property type="entry name" value="MFS_Cyanate_Porter"/>
</dbReference>
<evidence type="ECO:0000256" key="5">
    <source>
        <dbReference type="SAM" id="Phobius"/>
    </source>
</evidence>
<comment type="caution">
    <text evidence="7">The sequence shown here is derived from an EMBL/GenBank/DDBJ whole genome shotgun (WGS) entry which is preliminary data.</text>
</comment>
<feature type="transmembrane region" description="Helical" evidence="5">
    <location>
        <begin position="278"/>
        <end position="298"/>
    </location>
</feature>
<dbReference type="InterPro" id="IPR036259">
    <property type="entry name" value="MFS_trans_sf"/>
</dbReference>
<name>A0ABV3KEI8_9MICC</name>
<evidence type="ECO:0000259" key="6">
    <source>
        <dbReference type="PROSITE" id="PS50850"/>
    </source>
</evidence>
<dbReference type="SUPFAM" id="SSF103473">
    <property type="entry name" value="MFS general substrate transporter"/>
    <property type="match status" value="1"/>
</dbReference>
<feature type="domain" description="Major facilitator superfamily (MFS) profile" evidence="6">
    <location>
        <begin position="18"/>
        <end position="419"/>
    </location>
</feature>
<feature type="transmembrane region" description="Helical" evidence="5">
    <location>
        <begin position="331"/>
        <end position="353"/>
    </location>
</feature>
<sequence>MTAVRASTPPSTVGRGPRAGLLLLGVLLLGANLRAGITAVGPVLPQIEEQVGLSAFQASLLVSLPLVAFAAVSPFAPRLAERCGLERTLGSALAVLAVGIVLRSISGPGLIWVGTLLLGAAIAVLNVLIPSLIKRDWPQRIGPMTGLYQSVTALAAALASGLVVPIAGVVPSGWRFALGIWAGLAVIGVATLLPWILGTASVRAATPTATAHASGPDAAASPSAPVARPERARLPLRSPLAWQVSLFMGLQSTIYYTMITWLPAIQIANGASAVQAGWFHFAFQACGLVGTLFSAFVIPRLRAQSGLGIVLAGAGLVGMLGMLLLPGLSLLWALCAGFCTGGAIVLAMALFGLRTVDYHQAAGLSSMAQSLGYVLAALGPVVIGLVKDATGSWTLPLLLLAGVAVAQGVFVALAGRPRTIGG</sequence>